<evidence type="ECO:0000313" key="3">
    <source>
        <dbReference type="Proteomes" id="UP000245768"/>
    </source>
</evidence>
<dbReference type="GeneID" id="37041487"/>
<organism evidence="2 3">
    <name type="scientific">Acaromyces ingoldii</name>
    <dbReference type="NCBI Taxonomy" id="215250"/>
    <lineage>
        <taxon>Eukaryota</taxon>
        <taxon>Fungi</taxon>
        <taxon>Dikarya</taxon>
        <taxon>Basidiomycota</taxon>
        <taxon>Ustilaginomycotina</taxon>
        <taxon>Exobasidiomycetes</taxon>
        <taxon>Exobasidiales</taxon>
        <taxon>Cryptobasidiaceae</taxon>
        <taxon>Acaromyces</taxon>
    </lineage>
</organism>
<evidence type="ECO:0000256" key="1">
    <source>
        <dbReference type="SAM" id="MobiDB-lite"/>
    </source>
</evidence>
<gene>
    <name evidence="2" type="ORF">FA10DRAFT_25070</name>
</gene>
<dbReference type="InParanoid" id="A0A316Z0A3"/>
<dbReference type="AlphaFoldDB" id="A0A316Z0A3"/>
<keyword evidence="3" id="KW-1185">Reference proteome</keyword>
<dbReference type="OrthoDB" id="2547149at2759"/>
<feature type="region of interest" description="Disordered" evidence="1">
    <location>
        <begin position="162"/>
        <end position="185"/>
    </location>
</feature>
<name>A0A316Z0A3_9BASI</name>
<accession>A0A316Z0A3</accession>
<evidence type="ECO:0000313" key="2">
    <source>
        <dbReference type="EMBL" id="PWN93525.1"/>
    </source>
</evidence>
<dbReference type="Proteomes" id="UP000245768">
    <property type="component" value="Unassembled WGS sequence"/>
</dbReference>
<dbReference type="RefSeq" id="XP_025380723.1">
    <property type="nucleotide sequence ID" value="XM_025519571.1"/>
</dbReference>
<feature type="region of interest" description="Disordered" evidence="1">
    <location>
        <begin position="54"/>
        <end position="74"/>
    </location>
</feature>
<sequence length="185" mass="19913">MAAVVQTNTPAKAPAEASPWKPRLLWRGSLVLADGTALPGVAFVSTCQPYFASSPAAPSSSSHADGAQRKDASTMTREQEADVCLSIEMVRHAPLPILDVVPSSSDHDDPSASVSFTYQIGTGMRAYIDPKCHSTVAYFERTFCYPSSEKPICRLEFATIDDSSHSESGNANGQRDKRCWTPLSS</sequence>
<proteinExistence type="predicted"/>
<dbReference type="EMBL" id="KZ819634">
    <property type="protein sequence ID" value="PWN93525.1"/>
    <property type="molecule type" value="Genomic_DNA"/>
</dbReference>
<reference evidence="2 3" key="1">
    <citation type="journal article" date="2018" name="Mol. Biol. Evol.">
        <title>Broad Genomic Sampling Reveals a Smut Pathogenic Ancestry of the Fungal Clade Ustilaginomycotina.</title>
        <authorList>
            <person name="Kijpornyongpan T."/>
            <person name="Mondo S.J."/>
            <person name="Barry K."/>
            <person name="Sandor L."/>
            <person name="Lee J."/>
            <person name="Lipzen A."/>
            <person name="Pangilinan J."/>
            <person name="LaButti K."/>
            <person name="Hainaut M."/>
            <person name="Henrissat B."/>
            <person name="Grigoriev I.V."/>
            <person name="Spatafora J.W."/>
            <person name="Aime M.C."/>
        </authorList>
    </citation>
    <scope>NUCLEOTIDE SEQUENCE [LARGE SCALE GENOMIC DNA]</scope>
    <source>
        <strain evidence="2 3">MCA 4198</strain>
    </source>
</reference>
<protein>
    <submittedName>
        <fullName evidence="2">Uncharacterized protein</fullName>
    </submittedName>
</protein>